<dbReference type="GO" id="GO:0005737">
    <property type="term" value="C:cytoplasm"/>
    <property type="evidence" value="ECO:0007669"/>
    <property type="project" value="TreeGrafter"/>
</dbReference>
<dbReference type="EMBL" id="BLKM01000655">
    <property type="protein sequence ID" value="GFG36682.1"/>
    <property type="molecule type" value="Genomic_DNA"/>
</dbReference>
<evidence type="ECO:0000259" key="2">
    <source>
        <dbReference type="PROSITE" id="PS51203"/>
    </source>
</evidence>
<evidence type="ECO:0000256" key="1">
    <source>
        <dbReference type="SAM" id="MobiDB-lite"/>
    </source>
</evidence>
<organism evidence="3 4">
    <name type="scientific">Coptotermes formosanus</name>
    <name type="common">Formosan subterranean termite</name>
    <dbReference type="NCBI Taxonomy" id="36987"/>
    <lineage>
        <taxon>Eukaryota</taxon>
        <taxon>Metazoa</taxon>
        <taxon>Ecdysozoa</taxon>
        <taxon>Arthropoda</taxon>
        <taxon>Hexapoda</taxon>
        <taxon>Insecta</taxon>
        <taxon>Pterygota</taxon>
        <taxon>Neoptera</taxon>
        <taxon>Polyneoptera</taxon>
        <taxon>Dictyoptera</taxon>
        <taxon>Blattodea</taxon>
        <taxon>Blattoidea</taxon>
        <taxon>Termitoidae</taxon>
        <taxon>Rhinotermitidae</taxon>
        <taxon>Coptotermes</taxon>
    </lineage>
</organism>
<sequence>TDFYQIQEDSSYRVGFPPGVAENCVLKVFKKWEKQARQDDEYCSKRRMSSDGNIPPAVQQIEVTTEVVEETEKPKSDKEVGTGTKETAVLGKKDAPQEETNTPLDNVAKKSNSKQQGVQNAGDSYNGAVRDNYRWSQSILDLDVQVPVPEYVNKARDVRVNVTATSVNVTVKGNEPGEWKTLMDGELCWKTNKDESIWSLEPGKHVQVHLEKAQERWWDALLVSEPKIDLSCIDSTRHMDDLAQSEQMKIQELIWNQERKHQGLPTSDQLAAENILKEAWNKEGSPFLGTEYDPSLINFGNSCLELPEGYTDAS</sequence>
<dbReference type="AlphaFoldDB" id="A0A6L2PZH3"/>
<dbReference type="InterPro" id="IPR008978">
    <property type="entry name" value="HSP20-like_chaperone"/>
</dbReference>
<accession>A0A6L2PZH3</accession>
<feature type="region of interest" description="Disordered" evidence="1">
    <location>
        <begin position="66"/>
        <end position="127"/>
    </location>
</feature>
<dbReference type="GO" id="GO:0051082">
    <property type="term" value="F:unfolded protein binding"/>
    <property type="evidence" value="ECO:0007669"/>
    <property type="project" value="TreeGrafter"/>
</dbReference>
<feature type="compositionally biased region" description="Polar residues" evidence="1">
    <location>
        <begin position="98"/>
        <end position="123"/>
    </location>
</feature>
<evidence type="ECO:0000313" key="4">
    <source>
        <dbReference type="Proteomes" id="UP000502823"/>
    </source>
</evidence>
<feature type="non-terminal residue" evidence="3">
    <location>
        <position position="1"/>
    </location>
</feature>
<proteinExistence type="predicted"/>
<dbReference type="FunCoup" id="A0A6L2PZH3">
    <property type="interactions" value="949"/>
</dbReference>
<protein>
    <recommendedName>
        <fullName evidence="2">CS domain-containing protein</fullName>
    </recommendedName>
</protein>
<dbReference type="Proteomes" id="UP000502823">
    <property type="component" value="Unassembled WGS sequence"/>
</dbReference>
<dbReference type="InterPro" id="IPR007052">
    <property type="entry name" value="CS_dom"/>
</dbReference>
<evidence type="ECO:0000313" key="3">
    <source>
        <dbReference type="EMBL" id="GFG36682.1"/>
    </source>
</evidence>
<dbReference type="PANTHER" id="PTHR12356:SF19">
    <property type="entry name" value="NUDC DOMAIN-CONTAINING PROTEIN 3"/>
    <property type="match status" value="1"/>
</dbReference>
<gene>
    <name evidence="3" type="ORF">Cfor_09411</name>
</gene>
<name>A0A6L2PZH3_COPFO</name>
<feature type="compositionally biased region" description="Basic and acidic residues" evidence="1">
    <location>
        <begin position="70"/>
        <end position="80"/>
    </location>
</feature>
<feature type="domain" description="CS" evidence="2">
    <location>
        <begin position="128"/>
        <end position="222"/>
    </location>
</feature>
<dbReference type="PANTHER" id="PTHR12356">
    <property type="entry name" value="NUCLEAR MOVEMENT PROTEIN NUDC"/>
    <property type="match status" value="1"/>
</dbReference>
<dbReference type="InParanoid" id="A0A6L2PZH3"/>
<dbReference type="SUPFAM" id="SSF49764">
    <property type="entry name" value="HSP20-like chaperones"/>
    <property type="match status" value="1"/>
</dbReference>
<keyword evidence="4" id="KW-1185">Reference proteome</keyword>
<reference evidence="4" key="1">
    <citation type="submission" date="2020-01" db="EMBL/GenBank/DDBJ databases">
        <title>Draft genome sequence of the Termite Coptotermes fromosanus.</title>
        <authorList>
            <person name="Itakura S."/>
            <person name="Yosikawa Y."/>
            <person name="Umezawa K."/>
        </authorList>
    </citation>
    <scope>NUCLEOTIDE SEQUENCE [LARGE SCALE GENOMIC DNA]</scope>
</reference>
<dbReference type="OrthoDB" id="515366at2759"/>
<dbReference type="PROSITE" id="PS51203">
    <property type="entry name" value="CS"/>
    <property type="match status" value="1"/>
</dbReference>
<dbReference type="GO" id="GO:0006457">
    <property type="term" value="P:protein folding"/>
    <property type="evidence" value="ECO:0007669"/>
    <property type="project" value="TreeGrafter"/>
</dbReference>
<dbReference type="Gene3D" id="2.60.40.790">
    <property type="match status" value="1"/>
</dbReference>
<dbReference type="InterPro" id="IPR037898">
    <property type="entry name" value="NudC_fam"/>
</dbReference>
<comment type="caution">
    <text evidence="3">The sequence shown here is derived from an EMBL/GenBank/DDBJ whole genome shotgun (WGS) entry which is preliminary data.</text>
</comment>
<dbReference type="Pfam" id="PF04969">
    <property type="entry name" value="CS"/>
    <property type="match status" value="1"/>
</dbReference>